<dbReference type="Gene3D" id="3.30.40.10">
    <property type="entry name" value="Zinc/RING finger domain, C3HC4 (zinc finger)"/>
    <property type="match status" value="2"/>
</dbReference>
<dbReference type="Proteomes" id="UP000696485">
    <property type="component" value="Unassembled WGS sequence"/>
</dbReference>
<name>A0A9P5VNI5_9FUNG</name>
<comment type="caution">
    <text evidence="9">The sequence shown here is derived from an EMBL/GenBank/DDBJ whole genome shotgun (WGS) entry which is preliminary data.</text>
</comment>
<evidence type="ECO:0008006" key="11">
    <source>
        <dbReference type="Google" id="ProtNLM"/>
    </source>
</evidence>
<dbReference type="PROSITE" id="PS00518">
    <property type="entry name" value="ZF_RING_1"/>
    <property type="match status" value="1"/>
</dbReference>
<dbReference type="InterPro" id="IPR017907">
    <property type="entry name" value="Znf_RING_CS"/>
</dbReference>
<evidence type="ECO:0000256" key="4">
    <source>
        <dbReference type="PROSITE-ProRule" id="PRU00455"/>
    </source>
</evidence>
<feature type="region of interest" description="Disordered" evidence="6">
    <location>
        <begin position="691"/>
        <end position="743"/>
    </location>
</feature>
<keyword evidence="2 4" id="KW-0863">Zinc-finger</keyword>
<feature type="coiled-coil region" evidence="5">
    <location>
        <begin position="1271"/>
        <end position="1305"/>
    </location>
</feature>
<feature type="compositionally biased region" description="Low complexity" evidence="6">
    <location>
        <begin position="32"/>
        <end position="46"/>
    </location>
</feature>
<dbReference type="PANTHER" id="PTHR24216:SF8">
    <property type="entry name" value="PAXILLIN, ISOFORM F"/>
    <property type="match status" value="1"/>
</dbReference>
<keyword evidence="10" id="KW-1185">Reference proteome</keyword>
<keyword evidence="3" id="KW-0862">Zinc</keyword>
<feature type="region of interest" description="Disordered" evidence="6">
    <location>
        <begin position="32"/>
        <end position="55"/>
    </location>
</feature>
<feature type="compositionally biased region" description="Polar residues" evidence="6">
    <location>
        <begin position="214"/>
        <end position="231"/>
    </location>
</feature>
<dbReference type="SUPFAM" id="SSF49599">
    <property type="entry name" value="TRAF domain-like"/>
    <property type="match status" value="1"/>
</dbReference>
<feature type="region of interest" description="Disordered" evidence="6">
    <location>
        <begin position="622"/>
        <end position="674"/>
    </location>
</feature>
<evidence type="ECO:0000259" key="7">
    <source>
        <dbReference type="PROSITE" id="PS50089"/>
    </source>
</evidence>
<feature type="region of interest" description="Disordered" evidence="6">
    <location>
        <begin position="824"/>
        <end position="1101"/>
    </location>
</feature>
<dbReference type="InterPro" id="IPR013083">
    <property type="entry name" value="Znf_RING/FYVE/PHD"/>
</dbReference>
<feature type="compositionally biased region" description="Polar residues" evidence="6">
    <location>
        <begin position="1022"/>
        <end position="1047"/>
    </location>
</feature>
<evidence type="ECO:0000256" key="1">
    <source>
        <dbReference type="ARBA" id="ARBA00022723"/>
    </source>
</evidence>
<feature type="compositionally biased region" description="Acidic residues" evidence="6">
    <location>
        <begin position="863"/>
        <end position="889"/>
    </location>
</feature>
<feature type="compositionally biased region" description="Acidic residues" evidence="6">
    <location>
        <begin position="317"/>
        <end position="326"/>
    </location>
</feature>
<feature type="domain" description="RING-type" evidence="7">
    <location>
        <begin position="71"/>
        <end position="99"/>
    </location>
</feature>
<keyword evidence="5" id="KW-0175">Coiled coil</keyword>
<feature type="domain" description="SIAH-type" evidence="8">
    <location>
        <begin position="1129"/>
        <end position="1188"/>
    </location>
</feature>
<evidence type="ECO:0000256" key="6">
    <source>
        <dbReference type="SAM" id="MobiDB-lite"/>
    </source>
</evidence>
<feature type="region of interest" description="Disordered" evidence="6">
    <location>
        <begin position="208"/>
        <end position="327"/>
    </location>
</feature>
<feature type="compositionally biased region" description="Basic and acidic residues" evidence="6">
    <location>
        <begin position="436"/>
        <end position="449"/>
    </location>
</feature>
<dbReference type="Pfam" id="PF00097">
    <property type="entry name" value="zf-C3HC4"/>
    <property type="match status" value="1"/>
</dbReference>
<dbReference type="InterPro" id="IPR013010">
    <property type="entry name" value="Znf_SIAH"/>
</dbReference>
<evidence type="ECO:0000256" key="2">
    <source>
        <dbReference type="ARBA" id="ARBA00022771"/>
    </source>
</evidence>
<dbReference type="PROSITE" id="PS51081">
    <property type="entry name" value="ZF_SIAH"/>
    <property type="match status" value="1"/>
</dbReference>
<feature type="region of interest" description="Disordered" evidence="6">
    <location>
        <begin position="406"/>
        <end position="525"/>
    </location>
</feature>
<evidence type="ECO:0000259" key="8">
    <source>
        <dbReference type="PROSITE" id="PS51081"/>
    </source>
</evidence>
<dbReference type="PROSITE" id="PS50089">
    <property type="entry name" value="ZF_RING_2"/>
    <property type="match status" value="1"/>
</dbReference>
<dbReference type="GO" id="GO:0008270">
    <property type="term" value="F:zinc ion binding"/>
    <property type="evidence" value="ECO:0007669"/>
    <property type="project" value="UniProtKB-KW"/>
</dbReference>
<dbReference type="CDD" id="cd16449">
    <property type="entry name" value="RING-HC"/>
    <property type="match status" value="1"/>
</dbReference>
<feature type="compositionally biased region" description="Low complexity" evidence="6">
    <location>
        <begin position="1227"/>
        <end position="1250"/>
    </location>
</feature>
<feature type="compositionally biased region" description="Low complexity" evidence="6">
    <location>
        <begin position="464"/>
        <end position="473"/>
    </location>
</feature>
<feature type="compositionally biased region" description="Low complexity" evidence="6">
    <location>
        <begin position="829"/>
        <end position="847"/>
    </location>
</feature>
<reference evidence="9" key="1">
    <citation type="journal article" date="2020" name="Fungal Divers.">
        <title>Resolving the Mortierellaceae phylogeny through synthesis of multi-gene phylogenetics and phylogenomics.</title>
        <authorList>
            <person name="Vandepol N."/>
            <person name="Liber J."/>
            <person name="Desiro A."/>
            <person name="Na H."/>
            <person name="Kennedy M."/>
            <person name="Barry K."/>
            <person name="Grigoriev I.V."/>
            <person name="Miller A.N."/>
            <person name="O'Donnell K."/>
            <person name="Stajich J.E."/>
            <person name="Bonito G."/>
        </authorList>
    </citation>
    <scope>NUCLEOTIDE SEQUENCE</scope>
    <source>
        <strain evidence="9">NVP1</strain>
    </source>
</reference>
<gene>
    <name evidence="9" type="ORF">BG006_003407</name>
</gene>
<dbReference type="PANTHER" id="PTHR24216">
    <property type="entry name" value="PAXILLIN-RELATED"/>
    <property type="match status" value="1"/>
</dbReference>
<keyword evidence="1" id="KW-0479">Metal-binding</keyword>
<feature type="compositionally biased region" description="Acidic residues" evidence="6">
    <location>
        <begin position="258"/>
        <end position="268"/>
    </location>
</feature>
<feature type="compositionally biased region" description="Polar residues" evidence="6">
    <location>
        <begin position="947"/>
        <end position="966"/>
    </location>
</feature>
<feature type="compositionally biased region" description="Low complexity" evidence="6">
    <location>
        <begin position="1048"/>
        <end position="1059"/>
    </location>
</feature>
<dbReference type="InterPro" id="IPR018957">
    <property type="entry name" value="Znf_C3HC4_RING-type"/>
</dbReference>
<organism evidence="9 10">
    <name type="scientific">Podila minutissima</name>
    <dbReference type="NCBI Taxonomy" id="64525"/>
    <lineage>
        <taxon>Eukaryota</taxon>
        <taxon>Fungi</taxon>
        <taxon>Fungi incertae sedis</taxon>
        <taxon>Mucoromycota</taxon>
        <taxon>Mortierellomycotina</taxon>
        <taxon>Mortierellomycetes</taxon>
        <taxon>Mortierellales</taxon>
        <taxon>Mortierellaceae</taxon>
        <taxon>Podila</taxon>
    </lineage>
</organism>
<dbReference type="InterPro" id="IPR001841">
    <property type="entry name" value="Znf_RING"/>
</dbReference>
<dbReference type="SUPFAM" id="SSF57850">
    <property type="entry name" value="RING/U-box"/>
    <property type="match status" value="1"/>
</dbReference>
<feature type="region of interest" description="Disordered" evidence="6">
    <location>
        <begin position="561"/>
        <end position="608"/>
    </location>
</feature>
<evidence type="ECO:0000256" key="5">
    <source>
        <dbReference type="SAM" id="Coils"/>
    </source>
</evidence>
<feature type="region of interest" description="Disordered" evidence="6">
    <location>
        <begin position="1191"/>
        <end position="1256"/>
    </location>
</feature>
<feature type="region of interest" description="Disordered" evidence="6">
    <location>
        <begin position="345"/>
        <end position="373"/>
    </location>
</feature>
<feature type="compositionally biased region" description="Polar residues" evidence="6">
    <location>
        <begin position="406"/>
        <end position="415"/>
    </location>
</feature>
<feature type="compositionally biased region" description="Low complexity" evidence="6">
    <location>
        <begin position="1073"/>
        <end position="1094"/>
    </location>
</feature>
<evidence type="ECO:0000256" key="3">
    <source>
        <dbReference type="ARBA" id="ARBA00022833"/>
    </source>
</evidence>
<evidence type="ECO:0000313" key="10">
    <source>
        <dbReference type="Proteomes" id="UP000696485"/>
    </source>
</evidence>
<sequence length="1312" mass="144640">MASLHEGTDHGASSPSHPPAQLQARHYLLSPVPASQAPPSSSKPGATGTTPDSTASVSLYPLEPVPPHLLCAICTLPYENPVHFLPCCHVFCLECIQLWIGMNLSDDLLQNELRRAYPAGDDLLHASSLSESEPFTYELARMDNDRSRSGTSGAFYDSYSGLPPMAQVHQRQVAIILENREMPKCPMCRTALHIHGWDRIEEQIKVPISVGPRPQSTPSTEWFERSANQRPVSGVQRRRLRSDRNLLGRRGLGRQDSIGEEDEEEEIEMEHVGARGQDVSSSPSSFGRHPHSRRDRTNPSQRHQFPRPGYPNGGFNYEDDDMDIDDQQSPTTAIIGRRPSEWMRYQQRQLQAHQAQQQSNRQQSNQTSDRYDDQQEQIRRLYLEQESQEELLRTLTARAASILQAGNAQRQTPPNTALSSSTHSLSTTQSGGTPENNERDLSSDDREGDQQNTQLRRSMLHVDTSVTRSSSRQSQERSRQVSREVPSPRSPETAIHLANRTEASTVERDGDQNQDDQEETSDDNSSIIDALQQGTRAWQRPSSLRLDLEESEQRLVLSLGEAPEHGAQSDGESQGYSRSPLSSSSVSSATPSSGVQSSTLALSSPTNTHSFSFRTSSTFSHHMTQMSSDTTFSQQSPGLTNQWDQPLGLQMPTIDNDRHHDETPSTGPGSAGLVLERESLDDNLEEMWRGTQTETLEEAPSSIGTRTNEDRRLETTGDEQTEETRSTSLPGSITSSTSESQHPTYFLQSSEIHIWKSAGSSSTSGASPMVRELDIHSPIVTTTEGSVTTIADMQIDADILARARSGSVILSDDDEALSATFFRTHRHSPSSATSSPIDSPIPTPSTARPRQRFPAGVRLVGEGGEEVEQEDVDEEEEEAYEYAQEEEVAAETVSHRQSLAPAEVVQESSDTADVVEEEHQQQDEVVDDPLSNQPETQGIQDPLSAIETLNLQESVPRTTSLRSIMSSPPPLPVPLDTTEGGVGGEPSSLAAELNHAAQQEHTTPGRSRPTSVIDHSRHQSAQDRNGASTATSRPVSIHAQAQATSDHALQAQQAQAQTQVEEEEEEEAPQPWPSSSSRSSSTPPASTSSSSSPSFAGARRTEDHVQYRTLVRYQPRLPKAHVMSDLISQIKVECPQRTHGCLETMEMQQMPQHGREQCRFRPVMCPRARCGLWMRADQILEHIVMVEQPTPAASGTLGSTTRPQSNKSSTRRLNRTPRGSAKDEVHSYAASSTSSGNSTSSLSPSPSSSLIPPCPGLTWEREQLARATGIIGQLNEENTSLRQMIRQLQQQNSKLVNEKDRFQRYANLVGRD</sequence>
<dbReference type="SMART" id="SM00184">
    <property type="entry name" value="RING"/>
    <property type="match status" value="1"/>
</dbReference>
<feature type="compositionally biased region" description="Polar residues" evidence="6">
    <location>
        <begin position="1191"/>
        <end position="1208"/>
    </location>
</feature>
<feature type="compositionally biased region" description="Polar residues" evidence="6">
    <location>
        <begin position="726"/>
        <end position="743"/>
    </location>
</feature>
<dbReference type="EMBL" id="JAAAUY010000193">
    <property type="protein sequence ID" value="KAF9333604.1"/>
    <property type="molecule type" value="Genomic_DNA"/>
</dbReference>
<protein>
    <recommendedName>
        <fullName evidence="11">RING-type domain-containing protein</fullName>
    </recommendedName>
</protein>
<feature type="compositionally biased region" description="Polar residues" evidence="6">
    <location>
        <begin position="623"/>
        <end position="644"/>
    </location>
</feature>
<proteinExistence type="predicted"/>
<feature type="compositionally biased region" description="Polar residues" evidence="6">
    <location>
        <begin position="996"/>
        <end position="1010"/>
    </location>
</feature>
<feature type="compositionally biased region" description="Acidic residues" evidence="6">
    <location>
        <begin position="512"/>
        <end position="522"/>
    </location>
</feature>
<feature type="compositionally biased region" description="Polar residues" evidence="6">
    <location>
        <begin position="930"/>
        <end position="939"/>
    </location>
</feature>
<accession>A0A9P5VNI5</accession>
<feature type="compositionally biased region" description="Low complexity" evidence="6">
    <location>
        <begin position="346"/>
        <end position="366"/>
    </location>
</feature>
<evidence type="ECO:0000313" key="9">
    <source>
        <dbReference type="EMBL" id="KAF9333604.1"/>
    </source>
</evidence>
<feature type="compositionally biased region" description="Low complexity" evidence="6">
    <location>
        <begin position="416"/>
        <end position="433"/>
    </location>
</feature>
<feature type="region of interest" description="Disordered" evidence="6">
    <location>
        <begin position="1"/>
        <end position="20"/>
    </location>
</feature>
<feature type="compositionally biased region" description="Low complexity" evidence="6">
    <location>
        <begin position="573"/>
        <end position="599"/>
    </location>
</feature>